<dbReference type="OrthoDB" id="378546at2157"/>
<keyword evidence="5" id="KW-1185">Reference proteome</keyword>
<gene>
    <name evidence="4" type="ORF">D1869_08805</name>
    <name evidence="3" type="ORF">HNQ62_002776</name>
</gene>
<dbReference type="GO" id="GO:0006508">
    <property type="term" value="P:proteolysis"/>
    <property type="evidence" value="ECO:0007669"/>
    <property type="project" value="UniProtKB-KW"/>
</dbReference>
<evidence type="ECO:0000313" key="3">
    <source>
        <dbReference type="EMBL" id="MBB5255001.1"/>
    </source>
</evidence>
<evidence type="ECO:0000259" key="2">
    <source>
        <dbReference type="Pfam" id="PF02517"/>
    </source>
</evidence>
<feature type="domain" description="CAAX prenyl protease 2/Lysostaphin resistance protein A-like" evidence="2">
    <location>
        <begin position="111"/>
        <end position="195"/>
    </location>
</feature>
<feature type="transmembrane region" description="Helical" evidence="1">
    <location>
        <begin position="37"/>
        <end position="57"/>
    </location>
</feature>
<dbReference type="RefSeq" id="WP_156014769.1">
    <property type="nucleotide sequence ID" value="NZ_CP045484.1"/>
</dbReference>
<dbReference type="KEGG" id="soh:D1869_08805"/>
<dbReference type="GO" id="GO:0004175">
    <property type="term" value="F:endopeptidase activity"/>
    <property type="evidence" value="ECO:0007669"/>
    <property type="project" value="UniProtKB-ARBA"/>
</dbReference>
<feature type="transmembrane region" description="Helical" evidence="1">
    <location>
        <begin position="107"/>
        <end position="131"/>
    </location>
</feature>
<dbReference type="AlphaFoldDB" id="A0A650CHM5"/>
<feature type="transmembrane region" description="Helical" evidence="1">
    <location>
        <begin position="6"/>
        <end position="25"/>
    </location>
</feature>
<dbReference type="EMBL" id="JACHFY010000036">
    <property type="protein sequence ID" value="MBB5255001.1"/>
    <property type="molecule type" value="Genomic_DNA"/>
</dbReference>
<reference evidence="4 5" key="1">
    <citation type="submission" date="2019-10" db="EMBL/GenBank/DDBJ databases">
        <title>Genome Sequences from Six Type Strain Members of the Archaeal Family Sulfolobaceae: Acidianus ambivalens, Acidianus infernus, Metallosphaera prunae, Stygiolobus azoricus, Sulfolobus metallicus, and Sulfurisphaera ohwakuensis.</title>
        <authorList>
            <person name="Counts J.A."/>
            <person name="Kelly R.M."/>
        </authorList>
    </citation>
    <scope>NUCLEOTIDE SEQUENCE [LARGE SCALE GENOMIC DNA]</scope>
    <source>
        <strain evidence="4 5">TA-1</strain>
    </source>
</reference>
<dbReference type="EMBL" id="CP045484">
    <property type="protein sequence ID" value="QGR17279.1"/>
    <property type="molecule type" value="Genomic_DNA"/>
</dbReference>
<keyword evidence="1" id="KW-1133">Transmembrane helix</keyword>
<dbReference type="GO" id="GO:0008237">
    <property type="term" value="F:metallopeptidase activity"/>
    <property type="evidence" value="ECO:0007669"/>
    <property type="project" value="UniProtKB-KW"/>
</dbReference>
<organism evidence="4 5">
    <name type="scientific">Sulfurisphaera ohwakuensis</name>
    <dbReference type="NCBI Taxonomy" id="69656"/>
    <lineage>
        <taxon>Archaea</taxon>
        <taxon>Thermoproteota</taxon>
        <taxon>Thermoprotei</taxon>
        <taxon>Sulfolobales</taxon>
        <taxon>Sulfolobaceae</taxon>
        <taxon>Sulfurisphaera</taxon>
    </lineage>
</organism>
<evidence type="ECO:0000256" key="1">
    <source>
        <dbReference type="SAM" id="Phobius"/>
    </source>
</evidence>
<protein>
    <submittedName>
        <fullName evidence="4">CPBP family intramembrane metalloprotease</fullName>
    </submittedName>
    <submittedName>
        <fullName evidence="3">Membrane protease YdiL (CAAX protease family)</fullName>
    </submittedName>
</protein>
<name>A0A650CHM5_SULOH</name>
<evidence type="ECO:0000313" key="6">
    <source>
        <dbReference type="Proteomes" id="UP000582213"/>
    </source>
</evidence>
<keyword evidence="4" id="KW-0378">Hydrolase</keyword>
<dbReference type="InterPro" id="IPR003675">
    <property type="entry name" value="Rce1/LyrA-like_dom"/>
</dbReference>
<evidence type="ECO:0000313" key="4">
    <source>
        <dbReference type="EMBL" id="QGR17279.1"/>
    </source>
</evidence>
<dbReference type="Proteomes" id="UP000582213">
    <property type="component" value="Unassembled WGS sequence"/>
</dbReference>
<proteinExistence type="predicted"/>
<dbReference type="Pfam" id="PF02517">
    <property type="entry name" value="Rce1-like"/>
    <property type="match status" value="1"/>
</dbReference>
<keyword evidence="1" id="KW-0472">Membrane</keyword>
<evidence type="ECO:0000313" key="5">
    <source>
        <dbReference type="Proteomes" id="UP000427373"/>
    </source>
</evidence>
<dbReference type="GO" id="GO:0080120">
    <property type="term" value="P:CAAX-box protein maturation"/>
    <property type="evidence" value="ECO:0007669"/>
    <property type="project" value="UniProtKB-ARBA"/>
</dbReference>
<keyword evidence="1" id="KW-0812">Transmembrane</keyword>
<reference evidence="3 6" key="2">
    <citation type="submission" date="2020-08" db="EMBL/GenBank/DDBJ databases">
        <title>Genomic Encyclopedia of Type Strains, Phase IV (KMG-IV): sequencing the most valuable type-strain genomes for metagenomic binning, comparative biology and taxonomic classification.</title>
        <authorList>
            <person name="Goeker M."/>
        </authorList>
    </citation>
    <scope>NUCLEOTIDE SEQUENCE [LARGE SCALE GENOMIC DNA]</scope>
    <source>
        <strain evidence="3 6">DSM 12421</strain>
    </source>
</reference>
<dbReference type="GeneID" id="42801341"/>
<keyword evidence="4" id="KW-0645">Protease</keyword>
<dbReference type="Proteomes" id="UP000427373">
    <property type="component" value="Chromosome"/>
</dbReference>
<feature type="transmembrane region" description="Helical" evidence="1">
    <location>
        <begin position="77"/>
        <end position="95"/>
    </location>
</feature>
<keyword evidence="4" id="KW-0482">Metalloprotease</keyword>
<feature type="transmembrane region" description="Helical" evidence="1">
    <location>
        <begin position="151"/>
        <end position="177"/>
    </location>
</feature>
<accession>A0A650CHM5</accession>
<sequence>MNIISIVKYVSVFFLVVIGITFLMYPLVMESTSRIEFFLVTISISELVGISIFLFLIRRLGITLADLGFHKPTSITSIILAIFIATIYSLIELQIPQVLQYAFEINFLKCIAITTAIIAGFSEEVVFRGFIITQSRTYGTLKSSLLSASLFGVYHITWGLGGVLGTFLLGLGLAYVFNSSKSIVPCIISHALIDSLIEPGLVISFFHL</sequence>